<evidence type="ECO:0000256" key="2">
    <source>
        <dbReference type="SAM" id="SignalP"/>
    </source>
</evidence>
<name>A0ABT7N1K9_9MICO</name>
<keyword evidence="1" id="KW-1133">Transmembrane helix</keyword>
<keyword evidence="1" id="KW-0472">Membrane</keyword>
<sequence length="255" mass="27618">MPFTPSHAIVALPFARSMPGLAAAVAAGAMTPDLPLFVRGTPLSYAVTHSWAWIPLTACVAGLLLAVWWMVIRPGVRELSPRWAAARLPGEWDERYRMPRPGRRIPILFLGLALGVATHILWDAFTHEGRPGVVALGLEGMWGPLLAYKWLQYGSSFVGLVILAVAAAVWMRARVPAAVHRVMPGFVRVGWWVSLPAVLLIAWAAGFAALGPFTDDFTPQHLAYRVLPPAVAVWAAVSLALCIVVQTRRRAAAVA</sequence>
<dbReference type="Pfam" id="PF13803">
    <property type="entry name" value="DUF4184"/>
    <property type="match status" value="1"/>
</dbReference>
<dbReference type="Proteomes" id="UP001235064">
    <property type="component" value="Unassembled WGS sequence"/>
</dbReference>
<feature type="chain" id="PRO_5046469770" evidence="2">
    <location>
        <begin position="23"/>
        <end position="255"/>
    </location>
</feature>
<feature type="transmembrane region" description="Helical" evidence="1">
    <location>
        <begin position="51"/>
        <end position="72"/>
    </location>
</feature>
<feature type="transmembrane region" description="Helical" evidence="1">
    <location>
        <begin position="150"/>
        <end position="170"/>
    </location>
</feature>
<protein>
    <submittedName>
        <fullName evidence="3">DUF4184 family protein</fullName>
    </submittedName>
</protein>
<dbReference type="EMBL" id="JASXSZ010000004">
    <property type="protein sequence ID" value="MDL9980590.1"/>
    <property type="molecule type" value="Genomic_DNA"/>
</dbReference>
<gene>
    <name evidence="3" type="ORF">QSV35_14700</name>
</gene>
<evidence type="ECO:0000313" key="3">
    <source>
        <dbReference type="EMBL" id="MDL9980590.1"/>
    </source>
</evidence>
<reference evidence="3 4" key="1">
    <citation type="submission" date="2023-06" db="EMBL/GenBank/DDBJ databases">
        <title>Microbacterium sp. nov., isolated from a waste landfill.</title>
        <authorList>
            <person name="Wen W."/>
        </authorList>
    </citation>
    <scope>NUCLEOTIDE SEQUENCE [LARGE SCALE GENOMIC DNA]</scope>
    <source>
        <strain evidence="3 4">ASV49</strain>
    </source>
</reference>
<organism evidence="3 4">
    <name type="scientific">Microbacterium candidum</name>
    <dbReference type="NCBI Taxonomy" id="3041922"/>
    <lineage>
        <taxon>Bacteria</taxon>
        <taxon>Bacillati</taxon>
        <taxon>Actinomycetota</taxon>
        <taxon>Actinomycetes</taxon>
        <taxon>Micrococcales</taxon>
        <taxon>Microbacteriaceae</taxon>
        <taxon>Microbacterium</taxon>
    </lineage>
</organism>
<evidence type="ECO:0000256" key="1">
    <source>
        <dbReference type="SAM" id="Phobius"/>
    </source>
</evidence>
<keyword evidence="1" id="KW-0812">Transmembrane</keyword>
<accession>A0ABT7N1K9</accession>
<proteinExistence type="predicted"/>
<feature type="transmembrane region" description="Helical" evidence="1">
    <location>
        <begin position="222"/>
        <end position="245"/>
    </location>
</feature>
<keyword evidence="4" id="KW-1185">Reference proteome</keyword>
<feature type="transmembrane region" description="Helical" evidence="1">
    <location>
        <begin position="105"/>
        <end position="122"/>
    </location>
</feature>
<keyword evidence="2" id="KW-0732">Signal</keyword>
<dbReference type="InterPro" id="IPR025238">
    <property type="entry name" value="DUF4184"/>
</dbReference>
<evidence type="ECO:0000313" key="4">
    <source>
        <dbReference type="Proteomes" id="UP001235064"/>
    </source>
</evidence>
<dbReference type="RefSeq" id="WP_286289538.1">
    <property type="nucleotide sequence ID" value="NZ_JASXSZ010000004.1"/>
</dbReference>
<feature type="transmembrane region" description="Helical" evidence="1">
    <location>
        <begin position="191"/>
        <end position="210"/>
    </location>
</feature>
<comment type="caution">
    <text evidence="3">The sequence shown here is derived from an EMBL/GenBank/DDBJ whole genome shotgun (WGS) entry which is preliminary data.</text>
</comment>
<feature type="signal peptide" evidence="2">
    <location>
        <begin position="1"/>
        <end position="22"/>
    </location>
</feature>